<accession>A0A7C3GGT6</accession>
<evidence type="ECO:0008006" key="2">
    <source>
        <dbReference type="Google" id="ProtNLM"/>
    </source>
</evidence>
<evidence type="ECO:0000313" key="1">
    <source>
        <dbReference type="EMBL" id="HFC97639.1"/>
    </source>
</evidence>
<dbReference type="Proteomes" id="UP000886043">
    <property type="component" value="Unassembled WGS sequence"/>
</dbReference>
<dbReference type="InterPro" id="IPR029058">
    <property type="entry name" value="AB_hydrolase_fold"/>
</dbReference>
<reference evidence="1" key="1">
    <citation type="journal article" date="2020" name="mSystems">
        <title>Genome- and Community-Level Interaction Insights into Carbon Utilization and Element Cycling Functions of Hydrothermarchaeota in Hydrothermal Sediment.</title>
        <authorList>
            <person name="Zhou Z."/>
            <person name="Liu Y."/>
            <person name="Xu W."/>
            <person name="Pan J."/>
            <person name="Luo Z.H."/>
            <person name="Li M."/>
        </authorList>
    </citation>
    <scope>NUCLEOTIDE SEQUENCE [LARGE SCALE GENOMIC DNA]</scope>
    <source>
        <strain evidence="1">HyVt-483</strain>
    </source>
</reference>
<dbReference type="AlphaFoldDB" id="A0A7C3GGT6"/>
<protein>
    <recommendedName>
        <fullName evidence="2">Alpha/beta hydrolase</fullName>
    </recommendedName>
</protein>
<organism evidence="1">
    <name type="scientific">Thermosulfurimonas dismutans</name>
    <dbReference type="NCBI Taxonomy" id="999894"/>
    <lineage>
        <taxon>Bacteria</taxon>
        <taxon>Pseudomonadati</taxon>
        <taxon>Thermodesulfobacteriota</taxon>
        <taxon>Thermodesulfobacteria</taxon>
        <taxon>Thermodesulfobacteriales</taxon>
        <taxon>Thermodesulfobacteriaceae</taxon>
        <taxon>Thermosulfurimonas</taxon>
    </lineage>
</organism>
<gene>
    <name evidence="1" type="ORF">ENJ40_04150</name>
</gene>
<name>A0A7C3GGT6_9BACT</name>
<dbReference type="SUPFAM" id="SSF53474">
    <property type="entry name" value="alpha/beta-Hydrolases"/>
    <property type="match status" value="1"/>
</dbReference>
<proteinExistence type="predicted"/>
<comment type="caution">
    <text evidence="1">The sequence shown here is derived from an EMBL/GenBank/DDBJ whole genome shotgun (WGS) entry which is preliminary data.</text>
</comment>
<dbReference type="Gene3D" id="3.40.50.1820">
    <property type="entry name" value="alpha/beta hydrolase"/>
    <property type="match status" value="1"/>
</dbReference>
<dbReference type="EMBL" id="DRMH01000051">
    <property type="protein sequence ID" value="HFC97639.1"/>
    <property type="molecule type" value="Genomic_DNA"/>
</dbReference>
<sequence length="208" mass="23914">MEGSSHLRTLILENLVLHLLSPRTPSPLLFLLPEEPQPLHRELSQKFLLEGFATLLPETFDPETLRSLFSSILELLKREKVFYSSLWLWGEGDGALLALRLALEYPSEVTGLVLDSFRPQAQEALKELFPSLRKPYLLFHPQLAEDFPFTQMERMFTLSPGQAKKLLLVPGMRRGEVLHKSMDLYVQTVAEFINPRAGRFFRKSKISH</sequence>